<evidence type="ECO:0000313" key="1">
    <source>
        <dbReference type="EMBL" id="KAK8870662.1"/>
    </source>
</evidence>
<dbReference type="Proteomes" id="UP001470230">
    <property type="component" value="Unassembled WGS sequence"/>
</dbReference>
<accession>A0ABR2IZ68</accession>
<dbReference type="SUPFAM" id="SSF48371">
    <property type="entry name" value="ARM repeat"/>
    <property type="match status" value="1"/>
</dbReference>
<reference evidence="1 2" key="1">
    <citation type="submission" date="2024-04" db="EMBL/GenBank/DDBJ databases">
        <title>Tritrichomonas musculus Genome.</title>
        <authorList>
            <person name="Alves-Ferreira E."/>
            <person name="Grigg M."/>
            <person name="Lorenzi H."/>
            <person name="Galac M."/>
        </authorList>
    </citation>
    <scope>NUCLEOTIDE SEQUENCE [LARGE SCALE GENOMIC DNA]</scope>
    <source>
        <strain evidence="1 2">EAF2021</strain>
    </source>
</reference>
<sequence>MNCGERIICFLPTKQSQHFPEDEYIMICKLVSNKINEFREVMISTKEITTISQKLNEISDVIMNCVEYPKEIFIIPEIFLGCQTLLLSNNLNIIQNAIRFLSLAIYSTSNLSESLSDLYPLIFNISETKSEILIKRYFSLITNIFSDLKENHNYTLIDQLITTYFADLFNYISNLISITIYEETLIFLNALSSLITSEKYCEYYLQLTSFLITLLNDQRIQYSENFQSIILWSLTENCKHNKSEFSNITLSLNFLPFLVESIDTFQSCCIEPVLSILYFCVDFLKSADFISSKNLPILVHFSTSSNIHIQFDSLRLLRVLIQFYPSEFLSLNLNEVINFFNQVQFRSSKEIFMIASSLVFYMPDSLVMAENSIIQQLIEFIIQNINFDEESPKSALLSLLKIKEKFVKFGKLKSFQNILNQFESIEELTENQSDEVLDLIDKVTST</sequence>
<gene>
    <name evidence="1" type="ORF">M9Y10_008549</name>
</gene>
<organism evidence="1 2">
    <name type="scientific">Tritrichomonas musculus</name>
    <dbReference type="NCBI Taxonomy" id="1915356"/>
    <lineage>
        <taxon>Eukaryota</taxon>
        <taxon>Metamonada</taxon>
        <taxon>Parabasalia</taxon>
        <taxon>Tritrichomonadida</taxon>
        <taxon>Tritrichomonadidae</taxon>
        <taxon>Tritrichomonas</taxon>
    </lineage>
</organism>
<dbReference type="Gene3D" id="1.25.10.10">
    <property type="entry name" value="Leucine-rich Repeat Variant"/>
    <property type="match status" value="1"/>
</dbReference>
<name>A0ABR2IZ68_9EUKA</name>
<protein>
    <submittedName>
        <fullName evidence="1">Uncharacterized protein</fullName>
    </submittedName>
</protein>
<comment type="caution">
    <text evidence="1">The sequence shown here is derived from an EMBL/GenBank/DDBJ whole genome shotgun (WGS) entry which is preliminary data.</text>
</comment>
<evidence type="ECO:0000313" key="2">
    <source>
        <dbReference type="Proteomes" id="UP001470230"/>
    </source>
</evidence>
<keyword evidence="2" id="KW-1185">Reference proteome</keyword>
<dbReference type="EMBL" id="JAPFFF010000014">
    <property type="protein sequence ID" value="KAK8870662.1"/>
    <property type="molecule type" value="Genomic_DNA"/>
</dbReference>
<proteinExistence type="predicted"/>
<dbReference type="InterPro" id="IPR011989">
    <property type="entry name" value="ARM-like"/>
</dbReference>
<dbReference type="InterPro" id="IPR016024">
    <property type="entry name" value="ARM-type_fold"/>
</dbReference>